<protein>
    <submittedName>
        <fullName evidence="2">Uncharacterized protein</fullName>
    </submittedName>
</protein>
<feature type="compositionally biased region" description="Low complexity" evidence="1">
    <location>
        <begin position="97"/>
        <end position="107"/>
    </location>
</feature>
<sequence length="292" mass="33238">MEINQISDTVEKVVAPEIEGNAWLKAAHGHFREIINLTDHRDLRKDLKQACRDNVASLLEIITLQNIEIAKLQGRLMEREEFAPNKHLSYADKVKIKNSNSNTSKTTNSRDRSKSAIRNKTVKKYISTVKPKEESSSSSSIVTRKVVQSKLDVRHFKIGVKHVRNIRNGGILIETEDTLLLENLNLQFDDPQDPTDKFQIKHHFASKRGVNWIVEVNPAIYQKVASSRNSRAANIQLGQTILCEDFDYLSLNEPYTFENVITAVPLQYKIIAHPFKPRAAILIKRGFSQGIN</sequence>
<dbReference type="EMBL" id="BPLR01021465">
    <property type="protein sequence ID" value="GIX89962.1"/>
    <property type="molecule type" value="Genomic_DNA"/>
</dbReference>
<feature type="region of interest" description="Disordered" evidence="1">
    <location>
        <begin position="93"/>
        <end position="117"/>
    </location>
</feature>
<evidence type="ECO:0000256" key="1">
    <source>
        <dbReference type="SAM" id="MobiDB-lite"/>
    </source>
</evidence>
<dbReference type="Proteomes" id="UP001054945">
    <property type="component" value="Unassembled WGS sequence"/>
</dbReference>
<reference evidence="2 3" key="1">
    <citation type="submission" date="2021-06" db="EMBL/GenBank/DDBJ databases">
        <title>Caerostris extrusa draft genome.</title>
        <authorList>
            <person name="Kono N."/>
            <person name="Arakawa K."/>
        </authorList>
    </citation>
    <scope>NUCLEOTIDE SEQUENCE [LARGE SCALE GENOMIC DNA]</scope>
</reference>
<name>A0AAV4NYD4_CAEEX</name>
<evidence type="ECO:0000313" key="2">
    <source>
        <dbReference type="EMBL" id="GIX89962.1"/>
    </source>
</evidence>
<proteinExistence type="predicted"/>
<dbReference type="AlphaFoldDB" id="A0AAV4NYD4"/>
<evidence type="ECO:0000313" key="3">
    <source>
        <dbReference type="Proteomes" id="UP001054945"/>
    </source>
</evidence>
<organism evidence="2 3">
    <name type="scientific">Caerostris extrusa</name>
    <name type="common">Bark spider</name>
    <name type="synonym">Caerostris bankana</name>
    <dbReference type="NCBI Taxonomy" id="172846"/>
    <lineage>
        <taxon>Eukaryota</taxon>
        <taxon>Metazoa</taxon>
        <taxon>Ecdysozoa</taxon>
        <taxon>Arthropoda</taxon>
        <taxon>Chelicerata</taxon>
        <taxon>Arachnida</taxon>
        <taxon>Araneae</taxon>
        <taxon>Araneomorphae</taxon>
        <taxon>Entelegynae</taxon>
        <taxon>Araneoidea</taxon>
        <taxon>Araneidae</taxon>
        <taxon>Caerostris</taxon>
    </lineage>
</organism>
<comment type="caution">
    <text evidence="2">The sequence shown here is derived from an EMBL/GenBank/DDBJ whole genome shotgun (WGS) entry which is preliminary data.</text>
</comment>
<gene>
    <name evidence="2" type="ORF">CEXT_272111</name>
</gene>
<accession>A0AAV4NYD4</accession>
<keyword evidence="3" id="KW-1185">Reference proteome</keyword>